<sequence length="118" mass="13816">MQQHLVFVYGTLRHGEVNHEYLANSQCLGTFDTKPEYTLYDLGDYPGLVEGHNTIAGEVYVIDDATLAQLDILEEVPIEYRREQIETRYGDAWIYLYQEPHELQHEIASGDWLQRSRR</sequence>
<evidence type="ECO:0000313" key="4">
    <source>
        <dbReference type="EMBL" id="MFC3023230.1"/>
    </source>
</evidence>
<dbReference type="InterPro" id="IPR013024">
    <property type="entry name" value="GGCT-like"/>
</dbReference>
<protein>
    <recommendedName>
        <fullName evidence="2">Gamma-glutamylcyclotransferase family protein</fullName>
    </recommendedName>
</protein>
<evidence type="ECO:0000313" key="5">
    <source>
        <dbReference type="Proteomes" id="UP001595384"/>
    </source>
</evidence>
<organism evidence="4 5">
    <name type="scientific">Vibrio zhugei</name>
    <dbReference type="NCBI Taxonomy" id="2479546"/>
    <lineage>
        <taxon>Bacteria</taxon>
        <taxon>Pseudomonadati</taxon>
        <taxon>Pseudomonadota</taxon>
        <taxon>Gammaproteobacteria</taxon>
        <taxon>Vibrionales</taxon>
        <taxon>Vibrionaceae</taxon>
        <taxon>Vibrio</taxon>
    </lineage>
</organism>
<dbReference type="InterPro" id="IPR036568">
    <property type="entry name" value="GGCT-like_sf"/>
</dbReference>
<accession>A0ABV7C5E5</accession>
<dbReference type="PANTHER" id="PTHR12510:SF4">
    <property type="entry name" value="GAMMA-GLUTAMYLAMINECYCLOTRANSFERASE"/>
    <property type="match status" value="1"/>
</dbReference>
<dbReference type="EMBL" id="JBHRSE010000035">
    <property type="protein sequence ID" value="MFC3023230.1"/>
    <property type="molecule type" value="Genomic_DNA"/>
</dbReference>
<dbReference type="PANTHER" id="PTHR12510">
    <property type="entry name" value="TROPONIN C-AKIN-1 PROTEIN"/>
    <property type="match status" value="1"/>
</dbReference>
<feature type="domain" description="Gamma-glutamylcyclotransferase AIG2-like" evidence="3">
    <location>
        <begin position="6"/>
        <end position="113"/>
    </location>
</feature>
<dbReference type="InterPro" id="IPR009288">
    <property type="entry name" value="AIG2-like_dom"/>
</dbReference>
<reference evidence="5" key="1">
    <citation type="journal article" date="2019" name="Int. J. Syst. Evol. Microbiol.">
        <title>The Global Catalogue of Microorganisms (GCM) 10K type strain sequencing project: providing services to taxonomists for standard genome sequencing and annotation.</title>
        <authorList>
            <consortium name="The Broad Institute Genomics Platform"/>
            <consortium name="The Broad Institute Genome Sequencing Center for Infectious Disease"/>
            <person name="Wu L."/>
            <person name="Ma J."/>
        </authorList>
    </citation>
    <scope>NUCLEOTIDE SEQUENCE [LARGE SCALE GENOMIC DNA]</scope>
    <source>
        <strain evidence="5">KCTC 62784</strain>
    </source>
</reference>
<evidence type="ECO:0000259" key="3">
    <source>
        <dbReference type="Pfam" id="PF06094"/>
    </source>
</evidence>
<dbReference type="Pfam" id="PF06094">
    <property type="entry name" value="GGACT"/>
    <property type="match status" value="1"/>
</dbReference>
<dbReference type="InterPro" id="IPR039126">
    <property type="entry name" value="GGACT"/>
</dbReference>
<dbReference type="Proteomes" id="UP001595384">
    <property type="component" value="Unassembled WGS sequence"/>
</dbReference>
<keyword evidence="5" id="KW-1185">Reference proteome</keyword>
<dbReference type="CDD" id="cd06661">
    <property type="entry name" value="GGCT_like"/>
    <property type="match status" value="1"/>
</dbReference>
<comment type="similarity">
    <text evidence="1 2">Belongs to the gamma-glutamylcyclotransferase family.</text>
</comment>
<evidence type="ECO:0000256" key="1">
    <source>
        <dbReference type="ARBA" id="ARBA00008861"/>
    </source>
</evidence>
<comment type="caution">
    <text evidence="4">The sequence shown here is derived from an EMBL/GenBank/DDBJ whole genome shotgun (WGS) entry which is preliminary data.</text>
</comment>
<proteinExistence type="inferred from homology"/>
<dbReference type="SUPFAM" id="SSF110857">
    <property type="entry name" value="Gamma-glutamyl cyclotransferase-like"/>
    <property type="match status" value="1"/>
</dbReference>
<evidence type="ECO:0000256" key="2">
    <source>
        <dbReference type="RuleBase" id="RU367036"/>
    </source>
</evidence>
<dbReference type="Gene3D" id="3.10.490.10">
    <property type="entry name" value="Gamma-glutamyl cyclotransferase-like"/>
    <property type="match status" value="1"/>
</dbReference>
<dbReference type="RefSeq" id="WP_123016951.1">
    <property type="nucleotide sequence ID" value="NZ_AP024911.1"/>
</dbReference>
<gene>
    <name evidence="4" type="ORF">ACFODT_05270</name>
</gene>
<name>A0ABV7C5E5_9VIBR</name>